<evidence type="ECO:0000256" key="5">
    <source>
        <dbReference type="SAM" id="MobiDB-lite"/>
    </source>
</evidence>
<sequence length="465" mass="51432">MADDAKLFQSEPEPQRTADSSSLLNPGEKPDASLYVSRGAIRALSPDPSLLSVDDTVRLGRSASHIPGYRHASRSPAPPRTLRGRLQQSWVRNKGLALVLIAQLFGTLMNVTTRILEMEGNDGKGYHPFHILFARMSITVLCSSLYMWYKKTEHFPWGLREVRPLLIARGLTGFFGVFGMYYSLLYLPLADATVITFLAPSLACWACSFLINEPFTRMEQIAAYVSLFGVVLIARPISLFASMKSHPNESVPLASGDGDVLPSNTTMASPDRFAADYDAVTPQQRAMAVGFAMLGVFGAAGAYTTIRWIGKRAHPLISVNYFASWCTIVSIVAMFTMPDVGFLLPRYLKDWCYLIFLGICGFVMQFLLAAGLQYEKSSRATSMVYMQMLFALTFDKLVWGTTPGALSIIGSSLILGSAIYVAMHREEPKKSSERERGDRDEERGLMMADMDGLRDDADVALRTDI</sequence>
<evidence type="ECO:0000313" key="8">
    <source>
        <dbReference type="EMBL" id="QRD01834.1"/>
    </source>
</evidence>
<keyword evidence="3 6" id="KW-1133">Transmembrane helix</keyword>
<evidence type="ECO:0000256" key="3">
    <source>
        <dbReference type="ARBA" id="ARBA00022989"/>
    </source>
</evidence>
<feature type="region of interest" description="Disordered" evidence="5">
    <location>
        <begin position="1"/>
        <end position="31"/>
    </location>
</feature>
<protein>
    <recommendedName>
        <fullName evidence="7">EamA domain-containing protein</fullName>
    </recommendedName>
</protein>
<feature type="transmembrane region" description="Helical" evidence="6">
    <location>
        <begin position="351"/>
        <end position="370"/>
    </location>
</feature>
<dbReference type="OrthoDB" id="306876at2759"/>
<dbReference type="GO" id="GO:0016020">
    <property type="term" value="C:membrane"/>
    <property type="evidence" value="ECO:0007669"/>
    <property type="project" value="UniProtKB-SubCell"/>
</dbReference>
<evidence type="ECO:0000256" key="2">
    <source>
        <dbReference type="ARBA" id="ARBA00022692"/>
    </source>
</evidence>
<gene>
    <name evidence="8" type="ORF">JI435_048180</name>
</gene>
<name>A0A7U2I4Y0_PHANO</name>
<dbReference type="EMBL" id="CP069035">
    <property type="protein sequence ID" value="QRD01834.1"/>
    <property type="molecule type" value="Genomic_DNA"/>
</dbReference>
<feature type="transmembrane region" description="Helical" evidence="6">
    <location>
        <begin position="405"/>
        <end position="423"/>
    </location>
</feature>
<feature type="transmembrane region" description="Helical" evidence="6">
    <location>
        <begin position="128"/>
        <end position="149"/>
    </location>
</feature>
<dbReference type="PANTHER" id="PTHR22911:SF6">
    <property type="entry name" value="SOLUTE CARRIER FAMILY 35 MEMBER G1"/>
    <property type="match status" value="1"/>
</dbReference>
<keyword evidence="9" id="KW-1185">Reference proteome</keyword>
<dbReference type="InterPro" id="IPR037185">
    <property type="entry name" value="EmrE-like"/>
</dbReference>
<organism evidence="8 9">
    <name type="scientific">Phaeosphaeria nodorum (strain SN15 / ATCC MYA-4574 / FGSC 10173)</name>
    <name type="common">Glume blotch fungus</name>
    <name type="synonym">Parastagonospora nodorum</name>
    <dbReference type="NCBI Taxonomy" id="321614"/>
    <lineage>
        <taxon>Eukaryota</taxon>
        <taxon>Fungi</taxon>
        <taxon>Dikarya</taxon>
        <taxon>Ascomycota</taxon>
        <taxon>Pezizomycotina</taxon>
        <taxon>Dothideomycetes</taxon>
        <taxon>Pleosporomycetidae</taxon>
        <taxon>Pleosporales</taxon>
        <taxon>Pleosporineae</taxon>
        <taxon>Phaeosphaeriaceae</taxon>
        <taxon>Parastagonospora</taxon>
    </lineage>
</organism>
<evidence type="ECO:0000259" key="7">
    <source>
        <dbReference type="Pfam" id="PF00892"/>
    </source>
</evidence>
<comment type="subcellular location">
    <subcellularLocation>
        <location evidence="1">Membrane</location>
        <topology evidence="1">Multi-pass membrane protein</topology>
    </subcellularLocation>
</comment>
<evidence type="ECO:0000256" key="6">
    <source>
        <dbReference type="SAM" id="Phobius"/>
    </source>
</evidence>
<keyword evidence="2 6" id="KW-0812">Transmembrane</keyword>
<evidence type="ECO:0000256" key="4">
    <source>
        <dbReference type="ARBA" id="ARBA00023136"/>
    </source>
</evidence>
<reference evidence="9" key="1">
    <citation type="journal article" date="2021" name="BMC Genomics">
        <title>Chromosome-level genome assembly and manually-curated proteome of model necrotroph Parastagonospora nodorum Sn15 reveals a genome-wide trove of candidate effector homologs, and redundancy of virulence-related functions within an accessory chromosome.</title>
        <authorList>
            <person name="Bertazzoni S."/>
            <person name="Jones D.A.B."/>
            <person name="Phan H.T."/>
            <person name="Tan K.-C."/>
            <person name="Hane J.K."/>
        </authorList>
    </citation>
    <scope>NUCLEOTIDE SEQUENCE [LARGE SCALE GENOMIC DNA]</scope>
    <source>
        <strain evidence="9">SN15 / ATCC MYA-4574 / FGSC 10173)</strain>
    </source>
</reference>
<feature type="transmembrane region" description="Helical" evidence="6">
    <location>
        <begin position="95"/>
        <end position="116"/>
    </location>
</feature>
<evidence type="ECO:0000313" key="9">
    <source>
        <dbReference type="Proteomes" id="UP000663193"/>
    </source>
</evidence>
<dbReference type="VEuPathDB" id="FungiDB:JI435_048180"/>
<dbReference type="AlphaFoldDB" id="A0A7U2I4Y0"/>
<feature type="transmembrane region" description="Helical" evidence="6">
    <location>
        <begin position="318"/>
        <end position="336"/>
    </location>
</feature>
<feature type="transmembrane region" description="Helical" evidence="6">
    <location>
        <begin position="286"/>
        <end position="306"/>
    </location>
</feature>
<feature type="transmembrane region" description="Helical" evidence="6">
    <location>
        <begin position="170"/>
        <end position="187"/>
    </location>
</feature>
<keyword evidence="4 6" id="KW-0472">Membrane</keyword>
<feature type="domain" description="EamA" evidence="7">
    <location>
        <begin position="94"/>
        <end position="234"/>
    </location>
</feature>
<accession>A0A7U2I4Y0</accession>
<proteinExistence type="predicted"/>
<feature type="transmembrane region" description="Helical" evidence="6">
    <location>
        <begin position="193"/>
        <end position="211"/>
    </location>
</feature>
<dbReference type="PANTHER" id="PTHR22911">
    <property type="entry name" value="ACYL-MALONYL CONDENSING ENZYME-RELATED"/>
    <property type="match status" value="1"/>
</dbReference>
<evidence type="ECO:0000256" key="1">
    <source>
        <dbReference type="ARBA" id="ARBA00004141"/>
    </source>
</evidence>
<dbReference type="Pfam" id="PF00892">
    <property type="entry name" value="EamA"/>
    <property type="match status" value="2"/>
</dbReference>
<dbReference type="InterPro" id="IPR000620">
    <property type="entry name" value="EamA_dom"/>
</dbReference>
<dbReference type="Proteomes" id="UP000663193">
    <property type="component" value="Chromosome 13"/>
</dbReference>
<feature type="transmembrane region" description="Helical" evidence="6">
    <location>
        <begin position="223"/>
        <end position="243"/>
    </location>
</feature>
<feature type="domain" description="EamA" evidence="7">
    <location>
        <begin position="288"/>
        <end position="421"/>
    </location>
</feature>
<dbReference type="SUPFAM" id="SSF103481">
    <property type="entry name" value="Multidrug resistance efflux transporter EmrE"/>
    <property type="match status" value="2"/>
</dbReference>